<dbReference type="GeneID" id="98299663"/>
<dbReference type="Gene3D" id="2.60.120.260">
    <property type="entry name" value="Galactose-binding domain-like"/>
    <property type="match status" value="1"/>
</dbReference>
<sequence>MRYTGNETIGFLDNVADSVPGPLGGVMPHRIAERLRTQIPDPWFVWNEFCPVGTHVGVSITAPCTVYLTGYTLDDAPQWMSLNSVVDGRQVRRDIAMQDLGRAVPDLVSRTLELRPGKPMRIDLDPAQSDDGNFTLTLSHTCLAEIIGIDSDEDVLPWHGPESRRRWTHYGSSISHSGQSVNPADRWMSQVARELDLRTRDFSLSGNAQLDQCLARAIANEPADFISCAVGINLVNADSMRERAFVPALHGFLDTIREGQPDTPLIMITACSCPMQENTPGPVICGADGVFNVVGRHVDYDEGALTLSRTRVLVEEALAKRADPKIGLIDGRSLLGEEDTGYLDDNLHPNQQGIDLIARRFAVALPEALAKLERQG</sequence>
<accession>A0A087CJB1</accession>
<dbReference type="InterPro" id="IPR013830">
    <property type="entry name" value="SGNH_hydro"/>
</dbReference>
<gene>
    <name evidence="2" type="ORF">BPSY_0457</name>
</gene>
<dbReference type="AlphaFoldDB" id="A0A087CJB1"/>
<dbReference type="SUPFAM" id="SSF52266">
    <property type="entry name" value="SGNH hydrolase"/>
    <property type="match status" value="1"/>
</dbReference>
<dbReference type="GO" id="GO:0016787">
    <property type="term" value="F:hydrolase activity"/>
    <property type="evidence" value="ECO:0007669"/>
    <property type="project" value="UniProtKB-KW"/>
</dbReference>
<protein>
    <submittedName>
        <fullName evidence="2">GDSL-like Lipase/Acylhydrolase family protein</fullName>
    </submittedName>
</protein>
<dbReference type="InterPro" id="IPR036514">
    <property type="entry name" value="SGNH_hydro_sf"/>
</dbReference>
<keyword evidence="2" id="KW-0378">Hydrolase</keyword>
<feature type="domain" description="SGNH hydrolase-type esterase" evidence="1">
    <location>
        <begin position="170"/>
        <end position="353"/>
    </location>
</feature>
<name>A0A087CJB1_9BIFI</name>
<evidence type="ECO:0000259" key="1">
    <source>
        <dbReference type="Pfam" id="PF13472"/>
    </source>
</evidence>
<dbReference type="Pfam" id="PF13472">
    <property type="entry name" value="Lipase_GDSL_2"/>
    <property type="match status" value="1"/>
</dbReference>
<keyword evidence="3" id="KW-1185">Reference proteome</keyword>
<proteinExistence type="predicted"/>
<dbReference type="OrthoDB" id="2060945at2"/>
<evidence type="ECO:0000313" key="2">
    <source>
        <dbReference type="EMBL" id="KFI83361.1"/>
    </source>
</evidence>
<dbReference type="Gene3D" id="3.40.50.1110">
    <property type="entry name" value="SGNH hydrolase"/>
    <property type="match status" value="1"/>
</dbReference>
<dbReference type="Proteomes" id="UP000029050">
    <property type="component" value="Unassembled WGS sequence"/>
</dbReference>
<organism evidence="2 3">
    <name type="scientific">Bifidobacterium psychraerophilum</name>
    <dbReference type="NCBI Taxonomy" id="218140"/>
    <lineage>
        <taxon>Bacteria</taxon>
        <taxon>Bacillati</taxon>
        <taxon>Actinomycetota</taxon>
        <taxon>Actinomycetes</taxon>
        <taxon>Bifidobacteriales</taxon>
        <taxon>Bifidobacteriaceae</taxon>
        <taxon>Bifidobacterium</taxon>
    </lineage>
</organism>
<comment type="caution">
    <text evidence="2">The sequence shown here is derived from an EMBL/GenBank/DDBJ whole genome shotgun (WGS) entry which is preliminary data.</text>
</comment>
<dbReference type="STRING" id="218140.BPSY_0457"/>
<dbReference type="EMBL" id="JGZI01000007">
    <property type="protein sequence ID" value="KFI83361.1"/>
    <property type="molecule type" value="Genomic_DNA"/>
</dbReference>
<dbReference type="RefSeq" id="WP_157809772.1">
    <property type="nucleotide sequence ID" value="NZ_JGZI01000007.1"/>
</dbReference>
<evidence type="ECO:0000313" key="3">
    <source>
        <dbReference type="Proteomes" id="UP000029050"/>
    </source>
</evidence>
<dbReference type="eggNOG" id="COG2755">
    <property type="taxonomic scope" value="Bacteria"/>
</dbReference>
<reference evidence="2 3" key="1">
    <citation type="submission" date="2014-03" db="EMBL/GenBank/DDBJ databases">
        <title>Genomics of Bifidobacteria.</title>
        <authorList>
            <person name="Ventura M."/>
            <person name="Milani C."/>
            <person name="Lugli G.A."/>
        </authorList>
    </citation>
    <scope>NUCLEOTIDE SEQUENCE [LARGE SCALE GENOMIC DNA]</scope>
    <source>
        <strain evidence="2 3">LMG 21775</strain>
    </source>
</reference>